<dbReference type="EMBL" id="MK552327">
    <property type="protein sequence ID" value="QBJ02693.1"/>
    <property type="molecule type" value="Genomic_DNA"/>
</dbReference>
<sequence>MAATYTLKPDHMNLNKAGELFYYFTDAMPEGEDAPLFAWVDVVARDKENIRAPENTLAIQVDLPTVTDEMIEWFAGSPIDGRFQVDVASKERLEVLRKQLADSLAKFDLVDYV</sequence>
<keyword evidence="2" id="KW-1185">Reference proteome</keyword>
<dbReference type="Proteomes" id="UP000294134">
    <property type="component" value="Segment"/>
</dbReference>
<evidence type="ECO:0000313" key="1">
    <source>
        <dbReference type="EMBL" id="QBJ02693.1"/>
    </source>
</evidence>
<accession>A0A481W5N5</accession>
<reference evidence="1 2" key="1">
    <citation type="submission" date="2019-02" db="EMBL/GenBank/DDBJ databases">
        <authorList>
            <person name="Frampton R.A."/>
            <person name="Wojtus J.K."/>
            <person name="Fineran P.C."/>
            <person name="Hendrickson H.L."/>
        </authorList>
    </citation>
    <scope>NUCLEOTIDE SEQUENCE [LARGE SCALE GENOMIC DNA]</scope>
</reference>
<protein>
    <submittedName>
        <fullName evidence="1">Uncharacterized protein</fullName>
    </submittedName>
</protein>
<proteinExistence type="predicted"/>
<name>A0A481W5N5_9CAUD</name>
<organism evidence="1 2">
    <name type="scientific">Pseudomonas phage Psa21</name>
    <dbReference type="NCBI Taxonomy" id="2530023"/>
    <lineage>
        <taxon>Viruses</taxon>
        <taxon>Duplodnaviria</taxon>
        <taxon>Heunggongvirae</taxon>
        <taxon>Uroviricota</taxon>
        <taxon>Caudoviricetes</taxon>
        <taxon>Chimalliviridae</taxon>
        <taxon>Tepukevirus</taxon>
        <taxon>Tepukevirus Psa21</taxon>
    </lineage>
</organism>
<gene>
    <name evidence="1" type="ORF">PSA21_166</name>
</gene>
<evidence type="ECO:0000313" key="2">
    <source>
        <dbReference type="Proteomes" id="UP000294134"/>
    </source>
</evidence>